<dbReference type="PANTHER" id="PTHR30031">
    <property type="entry name" value="PHOSPHOENOLPYRUVATE CARBOXYKINASE ATP"/>
    <property type="match status" value="1"/>
</dbReference>
<dbReference type="GO" id="GO:0004612">
    <property type="term" value="F:phosphoenolpyruvate carboxykinase (ATP) activity"/>
    <property type="evidence" value="ECO:0007669"/>
    <property type="project" value="UniProtKB-EC"/>
</dbReference>
<evidence type="ECO:0000256" key="5">
    <source>
        <dbReference type="ARBA" id="ARBA00022741"/>
    </source>
</evidence>
<evidence type="ECO:0000256" key="2">
    <source>
        <dbReference type="ARBA" id="ARBA00006052"/>
    </source>
</evidence>
<evidence type="ECO:0000313" key="12">
    <source>
        <dbReference type="Proteomes" id="UP001170954"/>
    </source>
</evidence>
<keyword evidence="10" id="KW-0464">Manganese</keyword>
<feature type="binding site" evidence="10">
    <location>
        <position position="450"/>
    </location>
    <ligand>
        <name>ATP</name>
        <dbReference type="ChEBI" id="CHEBI:30616"/>
    </ligand>
</feature>
<evidence type="ECO:0000256" key="1">
    <source>
        <dbReference type="ARBA" id="ARBA00004742"/>
    </source>
</evidence>
<reference evidence="11" key="2">
    <citation type="journal article" date="2022" name="Sci. Total Environ.">
        <title>Prevalence, transmission, and molecular epidemiology of tet(X)-positive bacteria among humans, animals, and environmental niches in China: An epidemiological, and genomic-based study.</title>
        <authorList>
            <person name="Dong N."/>
            <person name="Zeng Y."/>
            <person name="Cai C."/>
            <person name="Sun C."/>
            <person name="Lu J."/>
            <person name="Liu C."/>
            <person name="Zhou H."/>
            <person name="Sun Q."/>
            <person name="Shu L."/>
            <person name="Wang H."/>
            <person name="Wang Y."/>
            <person name="Wang S."/>
            <person name="Wu C."/>
            <person name="Chan E.W."/>
            <person name="Chen G."/>
            <person name="Shen Z."/>
            <person name="Chen S."/>
            <person name="Zhang R."/>
        </authorList>
    </citation>
    <scope>NUCLEOTIDE SEQUENCE</scope>
    <source>
        <strain evidence="11">R1692</strain>
    </source>
</reference>
<evidence type="ECO:0000256" key="10">
    <source>
        <dbReference type="HAMAP-Rule" id="MF_00453"/>
    </source>
</evidence>
<dbReference type="NCBIfam" id="NF006820">
    <property type="entry name" value="PRK09344.1-2"/>
    <property type="match status" value="1"/>
</dbReference>
<accession>A0ABT7NK56</accession>
<feature type="binding site" evidence="10">
    <location>
        <position position="202"/>
    </location>
    <ligand>
        <name>Mn(2+)</name>
        <dbReference type="ChEBI" id="CHEBI:29035"/>
    </ligand>
</feature>
<dbReference type="InterPro" id="IPR001272">
    <property type="entry name" value="PEP_carboxykinase_ATP"/>
</dbReference>
<evidence type="ECO:0000313" key="11">
    <source>
        <dbReference type="EMBL" id="MDM1047597.1"/>
    </source>
</evidence>
<evidence type="ECO:0000256" key="6">
    <source>
        <dbReference type="ARBA" id="ARBA00022793"/>
    </source>
</evidence>
<evidence type="ECO:0000256" key="3">
    <source>
        <dbReference type="ARBA" id="ARBA00012363"/>
    </source>
</evidence>
<dbReference type="Gene3D" id="3.40.449.10">
    <property type="entry name" value="Phosphoenolpyruvate Carboxykinase, domain 1"/>
    <property type="match status" value="1"/>
</dbReference>
<dbReference type="NCBIfam" id="NF006821">
    <property type="entry name" value="PRK09344.1-3"/>
    <property type="match status" value="1"/>
</dbReference>
<keyword evidence="6 10" id="KW-0210">Decarboxylase</keyword>
<dbReference type="Gene3D" id="3.90.228.20">
    <property type="match status" value="1"/>
</dbReference>
<dbReference type="EC" id="4.1.1.49" evidence="3 10"/>
<dbReference type="Gene3D" id="2.170.8.10">
    <property type="entry name" value="Phosphoenolpyruvate Carboxykinase, domain 2"/>
    <property type="match status" value="1"/>
</dbReference>
<dbReference type="NCBIfam" id="TIGR00224">
    <property type="entry name" value="pckA"/>
    <property type="match status" value="1"/>
</dbReference>
<keyword evidence="10" id="KW-0963">Cytoplasm</keyword>
<feature type="binding site" evidence="10">
    <location>
        <begin position="444"/>
        <end position="445"/>
    </location>
    <ligand>
        <name>ATP</name>
        <dbReference type="ChEBI" id="CHEBI:30616"/>
    </ligand>
</feature>
<dbReference type="SUPFAM" id="SSF68923">
    <property type="entry name" value="PEP carboxykinase N-terminal domain"/>
    <property type="match status" value="1"/>
</dbReference>
<keyword evidence="7 10" id="KW-0067">ATP-binding</keyword>
<keyword evidence="12" id="KW-1185">Reference proteome</keyword>
<dbReference type="Pfam" id="PF01293">
    <property type="entry name" value="PEPCK_ATP"/>
    <property type="match status" value="1"/>
</dbReference>
<feature type="binding site" evidence="10">
    <location>
        <begin position="238"/>
        <end position="246"/>
    </location>
    <ligand>
        <name>ATP</name>
        <dbReference type="ChEBI" id="CHEBI:30616"/>
    </ligand>
</feature>
<keyword evidence="8 10" id="KW-0456">Lyase</keyword>
<dbReference type="Proteomes" id="UP001170954">
    <property type="component" value="Unassembled WGS sequence"/>
</dbReference>
<feature type="binding site" evidence="10">
    <location>
        <position position="196"/>
    </location>
    <ligand>
        <name>substrate</name>
    </ligand>
</feature>
<feature type="binding site" evidence="10">
    <location>
        <position position="222"/>
    </location>
    <ligand>
        <name>Mn(2+)</name>
        <dbReference type="ChEBI" id="CHEBI:29035"/>
    </ligand>
</feature>
<dbReference type="InterPro" id="IPR013035">
    <property type="entry name" value="PEP_carboxykinase_C"/>
</dbReference>
<feature type="binding site" evidence="10">
    <location>
        <position position="202"/>
    </location>
    <ligand>
        <name>ATP</name>
        <dbReference type="ChEBI" id="CHEBI:30616"/>
    </ligand>
</feature>
<dbReference type="EMBL" id="JACAGK010000010">
    <property type="protein sequence ID" value="MDM1047597.1"/>
    <property type="molecule type" value="Genomic_DNA"/>
</dbReference>
<sequence>MMQYKTNSNLPDLKYLQIDLQATSHYQLQAAELVEQAILNNEGVLADNGALCIETGKFTGRSPKDRFIVLDEETKDKVNWNAVNQPIAEAHFETLWNQVTNYLSQQKLYVLDAKACADPAEEITIRVVSTNASHNLFASNLFINDNDAKAENQPDWSILVAPQYTIADYATLGLNNENFVAINFTKRIVLIAGTGYTGEIKKSIFTVLNYLLPTYKQYLTMHCSANRGENGETALYFGLSGTGKTTLSSDKRRQLIGDDEHVWTENKVFNIEGGCYAKCIGLNAESEPEIYQAVRFNSLLENVKFHEGTRQPDYEDKSITENIRVSYPLEFIENIVPNGQGSAPKHIFFLAADAFGVLPPISKLTVEQAMYYFINGYTSKIAGTEAGITTPQATFSACFGQAFLPLHPTKYADLLGEKLEQHPDIQVWLVNTGWVAGPYGVGNRIKLGYTRTLIREALAGKLSEQEYITHPIFGLHMPKACDAVPAEILNPVALWEDAAAYEKQALELKGLFEKNYEQFRQK</sequence>
<dbReference type="PIRSF" id="PIRSF006294">
    <property type="entry name" value="PEP_crbxkin"/>
    <property type="match status" value="1"/>
</dbReference>
<dbReference type="HAMAP" id="MF_00453">
    <property type="entry name" value="PEPCK_ATP"/>
    <property type="match status" value="1"/>
</dbReference>
<keyword evidence="5 10" id="KW-0547">Nucleotide-binding</keyword>
<protein>
    <recommendedName>
        <fullName evidence="3 10">Phosphoenolpyruvate carboxykinase (ATP)</fullName>
        <shortName evidence="10">PCK</shortName>
        <shortName evidence="10">PEP carboxykinase</shortName>
        <shortName evidence="10">PEPCK</shortName>
        <ecNumber evidence="3 10">4.1.1.49</ecNumber>
    </recommendedName>
</protein>
<feature type="binding site" evidence="10">
    <location>
        <position position="222"/>
    </location>
    <ligand>
        <name>ATP</name>
        <dbReference type="ChEBI" id="CHEBI:30616"/>
    </ligand>
</feature>
<evidence type="ECO:0000256" key="4">
    <source>
        <dbReference type="ARBA" id="ARBA00022432"/>
    </source>
</evidence>
<feature type="binding site" evidence="10">
    <location>
        <position position="324"/>
    </location>
    <ligand>
        <name>ATP</name>
        <dbReference type="ChEBI" id="CHEBI:30616"/>
    </ligand>
</feature>
<reference evidence="11" key="1">
    <citation type="submission" date="2020-06" db="EMBL/GenBank/DDBJ databases">
        <authorList>
            <person name="Dong N."/>
        </authorList>
    </citation>
    <scope>NUCLEOTIDE SEQUENCE</scope>
    <source>
        <strain evidence="11">R1692</strain>
    </source>
</reference>
<evidence type="ECO:0000256" key="8">
    <source>
        <dbReference type="ARBA" id="ARBA00023239"/>
    </source>
</evidence>
<name>A0ABT7NK56_9SPHI</name>
<dbReference type="SUPFAM" id="SSF53795">
    <property type="entry name" value="PEP carboxykinase-like"/>
    <property type="match status" value="1"/>
</dbReference>
<dbReference type="PANTHER" id="PTHR30031:SF0">
    <property type="entry name" value="PHOSPHOENOLPYRUVATE CARBOXYKINASE (ATP)"/>
    <property type="match status" value="1"/>
</dbReference>
<feature type="binding site" evidence="10">
    <location>
        <position position="324"/>
    </location>
    <ligand>
        <name>substrate</name>
    </ligand>
</feature>
<comment type="similarity">
    <text evidence="2 10">Belongs to the phosphoenolpyruvate carboxykinase (ATP) family.</text>
</comment>
<keyword evidence="4 10" id="KW-0312">Gluconeogenesis</keyword>
<evidence type="ECO:0000256" key="7">
    <source>
        <dbReference type="ARBA" id="ARBA00022840"/>
    </source>
</evidence>
<gene>
    <name evidence="10 11" type="primary">pckA</name>
    <name evidence="11" type="ORF">HX018_04990</name>
</gene>
<feature type="binding site" evidence="10">
    <location>
        <position position="287"/>
    </location>
    <ligand>
        <name>ATP</name>
        <dbReference type="ChEBI" id="CHEBI:30616"/>
    </ligand>
</feature>
<comment type="function">
    <text evidence="10">Involved in the gluconeogenesis. Catalyzes the conversion of oxaloacetate (OAA) to phosphoenolpyruvate (PEP) through direct phosphoryl transfer between the nucleoside triphosphate and OAA.</text>
</comment>
<organism evidence="11 12">
    <name type="scientific">Sphingobacterium hotanense</name>
    <dbReference type="NCBI Taxonomy" id="649196"/>
    <lineage>
        <taxon>Bacteria</taxon>
        <taxon>Pseudomonadati</taxon>
        <taxon>Bacteroidota</taxon>
        <taxon>Sphingobacteriia</taxon>
        <taxon>Sphingobacteriales</taxon>
        <taxon>Sphingobacteriaceae</taxon>
        <taxon>Sphingobacterium</taxon>
    </lineage>
</organism>
<feature type="binding site" evidence="10">
    <location>
        <position position="202"/>
    </location>
    <ligand>
        <name>substrate</name>
    </ligand>
</feature>
<dbReference type="RefSeq" id="WP_149526565.1">
    <property type="nucleotide sequence ID" value="NZ_CP030848.1"/>
</dbReference>
<feature type="binding site" evidence="10">
    <location>
        <position position="259"/>
    </location>
    <ligand>
        <name>Mn(2+)</name>
        <dbReference type="ChEBI" id="CHEBI:29035"/>
    </ligand>
</feature>
<proteinExistence type="inferred from homology"/>
<comment type="caution">
    <text evidence="11">The sequence shown here is derived from an EMBL/GenBank/DDBJ whole genome shotgun (WGS) entry which is preliminary data.</text>
</comment>
<dbReference type="InterPro" id="IPR008210">
    <property type="entry name" value="PEP_carboxykinase_N"/>
</dbReference>
<keyword evidence="10" id="KW-0479">Metal-binding</keyword>
<comment type="pathway">
    <text evidence="1 10">Carbohydrate biosynthesis; gluconeogenesis.</text>
</comment>
<comment type="cofactor">
    <cofactor evidence="10">
        <name>Mn(2+)</name>
        <dbReference type="ChEBI" id="CHEBI:29035"/>
    </cofactor>
    <text evidence="10">Binds 1 Mn(2+) ion per subunit.</text>
</comment>
<feature type="binding site" evidence="10">
    <location>
        <position position="61"/>
    </location>
    <ligand>
        <name>substrate</name>
    </ligand>
</feature>
<comment type="subcellular location">
    <subcellularLocation>
        <location evidence="10">Cytoplasm</location>
    </subcellularLocation>
</comment>
<comment type="catalytic activity">
    <reaction evidence="9 10">
        <text>oxaloacetate + ATP = phosphoenolpyruvate + ADP + CO2</text>
        <dbReference type="Rhea" id="RHEA:18617"/>
        <dbReference type="ChEBI" id="CHEBI:16452"/>
        <dbReference type="ChEBI" id="CHEBI:16526"/>
        <dbReference type="ChEBI" id="CHEBI:30616"/>
        <dbReference type="ChEBI" id="CHEBI:58702"/>
        <dbReference type="ChEBI" id="CHEBI:456216"/>
        <dbReference type="EC" id="4.1.1.49"/>
    </reaction>
</comment>
<evidence type="ECO:0000256" key="9">
    <source>
        <dbReference type="ARBA" id="ARBA00047371"/>
    </source>
</evidence>